<dbReference type="GeneID" id="65128867"/>
<dbReference type="SUPFAM" id="SSF53955">
    <property type="entry name" value="Lysozyme-like"/>
    <property type="match status" value="1"/>
</dbReference>
<reference evidence="1 2" key="1">
    <citation type="submission" date="2020-07" db="EMBL/GenBank/DDBJ databases">
        <title>Taxonomic proposal: Crassvirales, a new order of highly abundant and diverse bacterial viruses.</title>
        <authorList>
            <person name="Shkoporov A.N."/>
            <person name="Stockdale S.R."/>
            <person name="Guerin E."/>
            <person name="Ross R.P."/>
            <person name="Hill C."/>
        </authorList>
    </citation>
    <scope>NUCLEOTIDE SEQUENCE [LARGE SCALE GENOMIC DNA]</scope>
</reference>
<protein>
    <recommendedName>
        <fullName evidence="3">Transglycosylase SLT domain-containing protein</fullName>
    </recommendedName>
</protein>
<evidence type="ECO:0000313" key="1">
    <source>
        <dbReference type="EMBL" id="QOR58396.1"/>
    </source>
</evidence>
<dbReference type="Proteomes" id="UP000594051">
    <property type="component" value="Segment"/>
</dbReference>
<dbReference type="RefSeq" id="YP_010110554.1">
    <property type="nucleotide sequence ID" value="NC_055872.1"/>
</dbReference>
<dbReference type="Gene3D" id="1.10.530.10">
    <property type="match status" value="1"/>
</dbReference>
<keyword evidence="2" id="KW-1185">Reference proteome</keyword>
<evidence type="ECO:0000313" key="2">
    <source>
        <dbReference type="Proteomes" id="UP000594051"/>
    </source>
</evidence>
<name>A0A7M1RVT1_9CAUD</name>
<dbReference type="KEGG" id="vg:65128867"/>
<accession>A0A7M1RVT1</accession>
<dbReference type="EMBL" id="MT774379">
    <property type="protein sequence ID" value="QOR58396.1"/>
    <property type="molecule type" value="Genomic_DNA"/>
</dbReference>
<organism evidence="1 2">
    <name type="scientific">uncultured phage cr118_1</name>
    <dbReference type="NCBI Taxonomy" id="2772063"/>
    <lineage>
        <taxon>Viruses</taxon>
        <taxon>Duplodnaviria</taxon>
        <taxon>Heunggongvirae</taxon>
        <taxon>Uroviricota</taxon>
        <taxon>Caudoviricetes</taxon>
        <taxon>Crassvirales</taxon>
        <taxon>Suoliviridae</taxon>
        <taxon>Uncouvirinae</taxon>
        <taxon>Besingivirus</taxon>
        <taxon>Besingivirus coli</taxon>
    </lineage>
</organism>
<proteinExistence type="predicted"/>
<dbReference type="InterPro" id="IPR023346">
    <property type="entry name" value="Lysozyme-like_dom_sf"/>
</dbReference>
<evidence type="ECO:0008006" key="3">
    <source>
        <dbReference type="Google" id="ProtNLM"/>
    </source>
</evidence>
<sequence length="148" mass="16759">MLDDKNLKRRKKIKLSALALKLAIRESGSDWTLVNSIGAIGKYQFMPITLKTLGYNFSTAEFIEDPYIFPEEEQDYAMMRLLKLNRSILKPYFNLIGKTIYGYEISESGLLGAAHLAGAGNVIKFLKTGYNPSDKYGTRLTDYLLAFK</sequence>